<feature type="transmembrane region" description="Helical" evidence="1">
    <location>
        <begin position="370"/>
        <end position="388"/>
    </location>
</feature>
<feature type="transmembrane region" description="Helical" evidence="1">
    <location>
        <begin position="271"/>
        <end position="294"/>
    </location>
</feature>
<dbReference type="RefSeq" id="WP_154172829.1">
    <property type="nucleotide sequence ID" value="NZ_WJXZ01000001.1"/>
</dbReference>
<keyword evidence="1" id="KW-0472">Membrane</keyword>
<comment type="caution">
    <text evidence="2">The sequence shown here is derived from an EMBL/GenBank/DDBJ whole genome shotgun (WGS) entry which is preliminary data.</text>
</comment>
<keyword evidence="3" id="KW-1185">Reference proteome</keyword>
<dbReference type="OrthoDB" id="938262at2"/>
<evidence type="ECO:0000313" key="2">
    <source>
        <dbReference type="EMBL" id="MRS60164.1"/>
    </source>
</evidence>
<reference evidence="2 3" key="1">
    <citation type="journal article" date="2018" name="Antonie Van Leeuwenhoek">
        <title>Larkinella terrae sp. nov., isolated from soil on Jeju Island, South Korea.</title>
        <authorList>
            <person name="Ten L.N."/>
            <person name="Jeon J."/>
            <person name="Park S.J."/>
            <person name="Park S."/>
            <person name="Lee S.Y."/>
            <person name="Kim M.K."/>
            <person name="Jung H.Y."/>
        </authorList>
    </citation>
    <scope>NUCLEOTIDE SEQUENCE [LARGE SCALE GENOMIC DNA]</scope>
    <source>
        <strain evidence="2 3">KCTC 52001</strain>
    </source>
</reference>
<feature type="transmembrane region" description="Helical" evidence="1">
    <location>
        <begin position="82"/>
        <end position="110"/>
    </location>
</feature>
<feature type="transmembrane region" description="Helical" evidence="1">
    <location>
        <begin position="12"/>
        <end position="30"/>
    </location>
</feature>
<organism evidence="2 3">
    <name type="scientific">Larkinella terrae</name>
    <dbReference type="NCBI Taxonomy" id="2025311"/>
    <lineage>
        <taxon>Bacteria</taxon>
        <taxon>Pseudomonadati</taxon>
        <taxon>Bacteroidota</taxon>
        <taxon>Cytophagia</taxon>
        <taxon>Cytophagales</taxon>
        <taxon>Spirosomataceae</taxon>
        <taxon>Larkinella</taxon>
    </lineage>
</organism>
<keyword evidence="1" id="KW-0812">Transmembrane</keyword>
<evidence type="ECO:0000313" key="3">
    <source>
        <dbReference type="Proteomes" id="UP000441754"/>
    </source>
</evidence>
<accession>A0A7K0EEA7</accession>
<feature type="transmembrane region" description="Helical" evidence="1">
    <location>
        <begin position="206"/>
        <end position="225"/>
    </location>
</feature>
<proteinExistence type="predicted"/>
<feature type="transmembrane region" description="Helical" evidence="1">
    <location>
        <begin position="338"/>
        <end position="358"/>
    </location>
</feature>
<dbReference type="EMBL" id="WJXZ01000001">
    <property type="protein sequence ID" value="MRS60164.1"/>
    <property type="molecule type" value="Genomic_DNA"/>
</dbReference>
<keyword evidence="1" id="KW-1133">Transmembrane helix</keyword>
<feature type="transmembrane region" description="Helical" evidence="1">
    <location>
        <begin position="237"/>
        <end position="259"/>
    </location>
</feature>
<feature type="transmembrane region" description="Helical" evidence="1">
    <location>
        <begin position="146"/>
        <end position="165"/>
    </location>
</feature>
<protein>
    <submittedName>
        <fullName evidence="2">Uncharacterized protein</fullName>
    </submittedName>
</protein>
<feature type="transmembrane region" description="Helical" evidence="1">
    <location>
        <begin position="172"/>
        <end position="194"/>
    </location>
</feature>
<evidence type="ECO:0000256" key="1">
    <source>
        <dbReference type="SAM" id="Phobius"/>
    </source>
</evidence>
<dbReference type="Proteomes" id="UP000441754">
    <property type="component" value="Unassembled WGS sequence"/>
</dbReference>
<gene>
    <name evidence="2" type="ORF">GJJ30_02580</name>
</gene>
<dbReference type="AlphaFoldDB" id="A0A7K0EEA7"/>
<sequence>MKSVYRLLENPLIAGGVLVLPVLLFFVYFFRYSFDIPWFDDFENIPYFLHRFLDAPTWTEKWSALLRPNNEHRVVLSRLVVWLYYLLTGTINFHSLMLIGNLCMLVVLFLFYRTIRRASLPWWYLLPVPFLLFNAQNNLLTFTAVYTLQYIATIMMILLALYQLAKNAPVSFGLALVLGFFATFCNGNGMLVWAGGFAVLVYQKQWLRLGGWLAVAALAVYLYFLGYPVQQGNTEGFTYLLAHPFQILSGFLIFTGSLFDFIPTWPLTWRFVLPFAAGLVLVIFLGVWAIRLVFFNAKPPTHWNGFLLGTAVFLVTNTAIVALFRVRFDFGMVLWGTYRTYILVLWSVGYLIFINLRGRHAAAETARRRWLPVFLGAAFLVNLISYVVNVPRVAENRKLMQVQSFNQRYNQIGLGASRNSAFADYIEDNLKIMKDRGWYQLPSPSVSSDEQRVFEPVSTPLEKVSWVVSDGSSYINVTDKDETYPSGYNGGIYLILKSENRTYLRFAAKNRPSDRNPFRVIPGFIVDVPKQMIQPGQYRLGLYIVQSEGRSTVKYTDRTVVVE</sequence>
<name>A0A7K0EEA7_9BACT</name>
<feature type="transmembrane region" description="Helical" evidence="1">
    <location>
        <begin position="306"/>
        <end position="326"/>
    </location>
</feature>
<feature type="transmembrane region" description="Helical" evidence="1">
    <location>
        <begin position="122"/>
        <end position="140"/>
    </location>
</feature>